<evidence type="ECO:0000313" key="1">
    <source>
        <dbReference type="EMBL" id="SIT59214.1"/>
    </source>
</evidence>
<keyword evidence="2" id="KW-1185">Reference proteome</keyword>
<proteinExistence type="predicted"/>
<organism evidence="1 2">
    <name type="scientific">Mesorhizobium prunaredense</name>
    <dbReference type="NCBI Taxonomy" id="1631249"/>
    <lineage>
        <taxon>Bacteria</taxon>
        <taxon>Pseudomonadati</taxon>
        <taxon>Pseudomonadota</taxon>
        <taxon>Alphaproteobacteria</taxon>
        <taxon>Hyphomicrobiales</taxon>
        <taxon>Phyllobacteriaceae</taxon>
        <taxon>Mesorhizobium</taxon>
    </lineage>
</organism>
<dbReference type="EMBL" id="FTPD01000067">
    <property type="protein sequence ID" value="SIT59214.1"/>
    <property type="molecule type" value="Genomic_DNA"/>
</dbReference>
<gene>
    <name evidence="1" type="ORF">BQ8794_70144</name>
</gene>
<protein>
    <submittedName>
        <fullName evidence="1">Uncharacterized protein</fullName>
    </submittedName>
</protein>
<sequence>MSAIGGALRTQGLDAANFRPGYERGLRIRTTPPLERRARRQQLGHARYPCFLRAN</sequence>
<dbReference type="AlphaFoldDB" id="A0A1R3VH31"/>
<name>A0A1R3VH31_9HYPH</name>
<evidence type="ECO:0000313" key="2">
    <source>
        <dbReference type="Proteomes" id="UP000188388"/>
    </source>
</evidence>
<dbReference type="STRING" id="1631249.BQ8794_70144"/>
<reference evidence="2" key="1">
    <citation type="submission" date="2017-01" db="EMBL/GenBank/DDBJ databases">
        <authorList>
            <person name="Brunel B."/>
        </authorList>
    </citation>
    <scope>NUCLEOTIDE SEQUENCE [LARGE SCALE GENOMIC DNA]</scope>
</reference>
<accession>A0A1R3VH31</accession>
<dbReference type="Proteomes" id="UP000188388">
    <property type="component" value="Unassembled WGS sequence"/>
</dbReference>